<evidence type="ECO:0000256" key="1">
    <source>
        <dbReference type="SAM" id="MobiDB-lite"/>
    </source>
</evidence>
<feature type="compositionally biased region" description="Basic and acidic residues" evidence="1">
    <location>
        <begin position="1"/>
        <end position="22"/>
    </location>
</feature>
<reference evidence="2 3" key="1">
    <citation type="submission" date="2020-08" db="EMBL/GenBank/DDBJ databases">
        <title>Genomic Encyclopedia of Type Strains, Phase IV (KMG-IV): sequencing the most valuable type-strain genomes for metagenomic binning, comparative biology and taxonomic classification.</title>
        <authorList>
            <person name="Goeker M."/>
        </authorList>
    </citation>
    <scope>NUCLEOTIDE SEQUENCE [LARGE SCALE GENOMIC DNA]</scope>
    <source>
        <strain evidence="2 3">DSM 2163</strain>
    </source>
</reference>
<dbReference type="EMBL" id="JACHOP010000010">
    <property type="protein sequence ID" value="MBB5757971.1"/>
    <property type="molecule type" value="Genomic_DNA"/>
</dbReference>
<dbReference type="Proteomes" id="UP000583454">
    <property type="component" value="Unassembled WGS sequence"/>
</dbReference>
<protein>
    <submittedName>
        <fullName evidence="2">Uncharacterized protein</fullName>
    </submittedName>
</protein>
<evidence type="ECO:0000313" key="3">
    <source>
        <dbReference type="Proteomes" id="UP000583454"/>
    </source>
</evidence>
<organism evidence="2 3">
    <name type="scientific">Methylorubrum rhodinum</name>
    <dbReference type="NCBI Taxonomy" id="29428"/>
    <lineage>
        <taxon>Bacteria</taxon>
        <taxon>Pseudomonadati</taxon>
        <taxon>Pseudomonadota</taxon>
        <taxon>Alphaproteobacteria</taxon>
        <taxon>Hyphomicrobiales</taxon>
        <taxon>Methylobacteriaceae</taxon>
        <taxon>Methylorubrum</taxon>
    </lineage>
</organism>
<evidence type="ECO:0000313" key="2">
    <source>
        <dbReference type="EMBL" id="MBB5757971.1"/>
    </source>
</evidence>
<proteinExistence type="predicted"/>
<feature type="region of interest" description="Disordered" evidence="1">
    <location>
        <begin position="1"/>
        <end position="33"/>
    </location>
</feature>
<comment type="caution">
    <text evidence="2">The sequence shown here is derived from an EMBL/GenBank/DDBJ whole genome shotgun (WGS) entry which is preliminary data.</text>
</comment>
<dbReference type="AlphaFoldDB" id="A0A840ZM11"/>
<name>A0A840ZM11_9HYPH</name>
<keyword evidence="3" id="KW-1185">Reference proteome</keyword>
<gene>
    <name evidence="2" type="ORF">HNR00_002688</name>
</gene>
<accession>A0A840ZM11</accession>
<sequence length="33" mass="3610">MTTRQDTEQALRHDLLIDRALDSEPGGGDEPTA</sequence>